<evidence type="ECO:0000313" key="9">
    <source>
        <dbReference type="EMBL" id="RBP98271.1"/>
    </source>
</evidence>
<keyword evidence="6 7" id="KW-0472">Membrane</keyword>
<dbReference type="Proteomes" id="UP000252530">
    <property type="component" value="Unassembled WGS sequence"/>
</dbReference>
<feature type="transmembrane region" description="Helical" evidence="7">
    <location>
        <begin position="169"/>
        <end position="190"/>
    </location>
</feature>
<feature type="transmembrane region" description="Helical" evidence="7">
    <location>
        <begin position="85"/>
        <end position="104"/>
    </location>
</feature>
<dbReference type="SUPFAM" id="SSF103481">
    <property type="entry name" value="Multidrug resistance efflux transporter EmrE"/>
    <property type="match status" value="2"/>
</dbReference>
<dbReference type="InterPro" id="IPR051258">
    <property type="entry name" value="Diverse_Substrate_Transporter"/>
</dbReference>
<evidence type="ECO:0000256" key="5">
    <source>
        <dbReference type="ARBA" id="ARBA00022989"/>
    </source>
</evidence>
<keyword evidence="10" id="KW-1185">Reference proteome</keyword>
<dbReference type="InterPro" id="IPR037185">
    <property type="entry name" value="EmrE-like"/>
</dbReference>
<feature type="domain" description="EamA" evidence="8">
    <location>
        <begin position="140"/>
        <end position="276"/>
    </location>
</feature>
<evidence type="ECO:0000313" key="10">
    <source>
        <dbReference type="Proteomes" id="UP000252530"/>
    </source>
</evidence>
<keyword evidence="5 7" id="KW-1133">Transmembrane helix</keyword>
<feature type="transmembrane region" description="Helical" evidence="7">
    <location>
        <begin position="56"/>
        <end position="73"/>
    </location>
</feature>
<evidence type="ECO:0000256" key="4">
    <source>
        <dbReference type="ARBA" id="ARBA00022692"/>
    </source>
</evidence>
<dbReference type="EMBL" id="PDCG01000002">
    <property type="protein sequence ID" value="RBP98271.1"/>
    <property type="molecule type" value="Genomic_DNA"/>
</dbReference>
<feature type="transmembrane region" description="Helical" evidence="7">
    <location>
        <begin position="259"/>
        <end position="277"/>
    </location>
</feature>
<reference evidence="9 10" key="1">
    <citation type="submission" date="2017-10" db="EMBL/GenBank/DDBJ databases">
        <title>Bifidobacterium xylocopum sp. nov. and Bifidobacterium aemilianum sp. nov., from the carpenter bee (Xylocopa violacea) digestive tract.</title>
        <authorList>
            <person name="Alberoni D."/>
            <person name="Baffoni L."/>
            <person name="Di Gioia D."/>
            <person name="Gaggia F."/>
            <person name="Biavati B."/>
        </authorList>
    </citation>
    <scope>NUCLEOTIDE SEQUENCE [LARGE SCALE GENOMIC DNA]</scope>
    <source>
        <strain evidence="9 10">XV10</strain>
    </source>
</reference>
<keyword evidence="3" id="KW-1003">Cell membrane</keyword>
<evidence type="ECO:0000256" key="1">
    <source>
        <dbReference type="ARBA" id="ARBA00004651"/>
    </source>
</evidence>
<evidence type="ECO:0000259" key="8">
    <source>
        <dbReference type="Pfam" id="PF00892"/>
    </source>
</evidence>
<comment type="subcellular location">
    <subcellularLocation>
        <location evidence="1">Cell membrane</location>
        <topology evidence="1">Multi-pass membrane protein</topology>
    </subcellularLocation>
</comment>
<feature type="transmembrane region" description="Helical" evidence="7">
    <location>
        <begin position="26"/>
        <end position="44"/>
    </location>
</feature>
<dbReference type="PANTHER" id="PTHR42920:SF5">
    <property type="entry name" value="EAMA DOMAIN-CONTAINING PROTEIN"/>
    <property type="match status" value="1"/>
</dbReference>
<evidence type="ECO:0000256" key="7">
    <source>
        <dbReference type="SAM" id="Phobius"/>
    </source>
</evidence>
<evidence type="ECO:0000256" key="3">
    <source>
        <dbReference type="ARBA" id="ARBA00022475"/>
    </source>
</evidence>
<dbReference type="OrthoDB" id="9804865at2"/>
<evidence type="ECO:0000256" key="2">
    <source>
        <dbReference type="ARBA" id="ARBA00007362"/>
    </source>
</evidence>
<dbReference type="PANTHER" id="PTHR42920">
    <property type="entry name" value="OS03G0707200 PROTEIN-RELATED"/>
    <property type="match status" value="1"/>
</dbReference>
<dbReference type="InterPro" id="IPR000620">
    <property type="entry name" value="EamA_dom"/>
</dbReference>
<gene>
    <name evidence="9" type="ORF">CRD60_02665</name>
</gene>
<accession>A0A366KC85</accession>
<organism evidence="9 10">
    <name type="scientific">Bifidobacterium aemilianum</name>
    <dbReference type="NCBI Taxonomy" id="2493120"/>
    <lineage>
        <taxon>Bacteria</taxon>
        <taxon>Bacillati</taxon>
        <taxon>Actinomycetota</taxon>
        <taxon>Actinomycetes</taxon>
        <taxon>Bifidobacteriales</taxon>
        <taxon>Bifidobacteriaceae</taxon>
        <taxon>Bifidobacterium</taxon>
    </lineage>
</organism>
<keyword evidence="4 7" id="KW-0812">Transmembrane</keyword>
<dbReference type="AlphaFoldDB" id="A0A366KC85"/>
<feature type="transmembrane region" description="Helical" evidence="7">
    <location>
        <begin position="202"/>
        <end position="221"/>
    </location>
</feature>
<feature type="domain" description="EamA" evidence="8">
    <location>
        <begin position="2"/>
        <end position="128"/>
    </location>
</feature>
<protein>
    <submittedName>
        <fullName evidence="9">EamA family transporter</fullName>
    </submittedName>
</protein>
<dbReference type="GO" id="GO:0005886">
    <property type="term" value="C:plasma membrane"/>
    <property type="evidence" value="ECO:0007669"/>
    <property type="project" value="UniProtKB-SubCell"/>
</dbReference>
<feature type="transmembrane region" description="Helical" evidence="7">
    <location>
        <begin position="233"/>
        <end position="253"/>
    </location>
</feature>
<evidence type="ECO:0000256" key="6">
    <source>
        <dbReference type="ARBA" id="ARBA00023136"/>
    </source>
</evidence>
<feature type="transmembrane region" description="Helical" evidence="7">
    <location>
        <begin position="143"/>
        <end position="162"/>
    </location>
</feature>
<sequence>MLLLCAALWGGSYLMAKVALRAISPQWLMFLRMLGACLIMLALFGRRILKAVNKQILLPGLLIGLTYYGNMILENQGLQTVEPGRSSFLIASYCVITPFAGWLVAKCRPGLTNVLAALICMAGVGFVSLKPGTHVTELTPGDIKLLGCAFIFAFNITLLGHYAGHFNPLALTFMQFAVSGVCFLVGALIYEPGPSSAWLEPQVLWSFLYLLIGATTAAQILQNIGLAHVPATTASLLECTECLFAVAFSVLFWGEPIGWSSVVGFVLIFSAVLMSVLQPGRIPAVHRMKVEAISFGGHMIGRPKSRRP</sequence>
<feature type="transmembrane region" description="Helical" evidence="7">
    <location>
        <begin position="111"/>
        <end position="131"/>
    </location>
</feature>
<name>A0A366KC85_9BIFI</name>
<proteinExistence type="inferred from homology"/>
<comment type="similarity">
    <text evidence="2">Belongs to the EamA transporter family.</text>
</comment>
<comment type="caution">
    <text evidence="9">The sequence shown here is derived from an EMBL/GenBank/DDBJ whole genome shotgun (WGS) entry which is preliminary data.</text>
</comment>
<dbReference type="Pfam" id="PF00892">
    <property type="entry name" value="EamA"/>
    <property type="match status" value="2"/>
</dbReference>